<name>A0ACC2PPG0_9HYME</name>
<evidence type="ECO:0000313" key="2">
    <source>
        <dbReference type="Proteomes" id="UP001239111"/>
    </source>
</evidence>
<accession>A0ACC2PPG0</accession>
<proteinExistence type="predicted"/>
<keyword evidence="2" id="KW-1185">Reference proteome</keyword>
<gene>
    <name evidence="1" type="ORF">QAD02_020276</name>
</gene>
<reference evidence="1" key="1">
    <citation type="submission" date="2023-04" db="EMBL/GenBank/DDBJ databases">
        <title>A chromosome-level genome assembly of the parasitoid wasp Eretmocerus hayati.</title>
        <authorList>
            <person name="Zhong Y."/>
            <person name="Liu S."/>
            <person name="Liu Y."/>
        </authorList>
    </citation>
    <scope>NUCLEOTIDE SEQUENCE</scope>
    <source>
        <strain evidence="1">ZJU_SS_LIU_2023</strain>
    </source>
</reference>
<organism evidence="1 2">
    <name type="scientific">Eretmocerus hayati</name>
    <dbReference type="NCBI Taxonomy" id="131215"/>
    <lineage>
        <taxon>Eukaryota</taxon>
        <taxon>Metazoa</taxon>
        <taxon>Ecdysozoa</taxon>
        <taxon>Arthropoda</taxon>
        <taxon>Hexapoda</taxon>
        <taxon>Insecta</taxon>
        <taxon>Pterygota</taxon>
        <taxon>Neoptera</taxon>
        <taxon>Endopterygota</taxon>
        <taxon>Hymenoptera</taxon>
        <taxon>Apocrita</taxon>
        <taxon>Proctotrupomorpha</taxon>
        <taxon>Chalcidoidea</taxon>
        <taxon>Aphelinidae</taxon>
        <taxon>Aphelininae</taxon>
        <taxon>Eretmocerus</taxon>
    </lineage>
</organism>
<evidence type="ECO:0000313" key="1">
    <source>
        <dbReference type="EMBL" id="KAJ8684484.1"/>
    </source>
</evidence>
<sequence length="1125" mass="129867">MDAWEDLVLQWVNSLLGNLDNIVSVEELVDCKIFSQLITRIVSLNCKNFQNDRDMVSHFLENEYPNFKSCNESTKVGDLCFSSLVLCRLSLEPIFHRALCSNLEPDTQVKVKSILESVYPLGKYVTNQDLYEIFSHSDQTKTKLFPAKQKFILEEFLNSPATRSVQNDNKVHQMSRQVRNLRADLEMAHYEKSELIEDLKNHKKKVEDLELKLKQTEGKLKNAQRENISIDDSSSCETNNENLPQSLYRSELESLEKYVVDLQNENCKLQDDKQNLINEISTLTKNHQSLLQKSSNCEQTIETMLSQIVKKDDELSELKSKYEELSSYLKDKSSIHSSNYSFELDDRVISELSLNRSETLSSVIEVQLQDTRREMNDLQSRFRIIDKVLTVYIEEFQKKCIENFKGKMKLAQNNEINTISVQTDNLNESVLGGKSGNTCGYFNDSSSKERKESSCHPLIPNILCQVNVPEDTLPPNDVTIPEQLLLSMSNSSIVQSMEMSGKVSNPNKVTLALKYLKSKTQCDPSKVSSYSVGSLIKEVVLNLGTPSHICPGYESHRDILPLLINQELLKLDSDYLFPLTAMADKNQPDNSLTTISASRCITIDYNFFELILRFCMEFSRNIQMDKIDETPYWEHFDVQSIQSDWESLNQSITNCLKIYKVLLLLDQSWSLLLERFVSLITAHFKSSETLKKLFNDKEVIEKKIRNAYQESLQNLSLNLMSAIQFVTIITKRGDHGIAIVEVDSRSDASHKLPLSLSSHEIPEDSIKRNLESIDNLSGLVVDIKGKIDKFHNLLEVYEGQERSKSEFENNLHARDTNCASEESHHMTESKCLEVNHTEQVQNYLKEVHEKYETKLEKMKEKMKLVYNNQMAMLKKEQELIAKDKLNALQSKLESQCHNHVEELKKYKRHISELTTQLWDVGEKLIIEKQKREDSMNKLREFQIKFDRAESQNTKLVDHNQENRDPAAKHRKSVFQTNEHASFSKIQHVRGFQMMENAFRTEDEEGEVFDTTYLADMQRPRTSLSSVDINRLSILQMRNSKCKPHLKSSYPAEMQFHPVPLTEDEIKNGVNGSNPEEFLNDSLSQSLLTGKKVKRKDRARNASETPSRTRRFSNIFRKPRSSTEQK</sequence>
<comment type="caution">
    <text evidence="1">The sequence shown here is derived from an EMBL/GenBank/DDBJ whole genome shotgun (WGS) entry which is preliminary data.</text>
</comment>
<protein>
    <submittedName>
        <fullName evidence="1">Uncharacterized protein</fullName>
    </submittedName>
</protein>
<dbReference type="EMBL" id="CM056741">
    <property type="protein sequence ID" value="KAJ8684484.1"/>
    <property type="molecule type" value="Genomic_DNA"/>
</dbReference>
<dbReference type="Proteomes" id="UP001239111">
    <property type="component" value="Chromosome 1"/>
</dbReference>